<evidence type="ECO:0000256" key="2">
    <source>
        <dbReference type="ARBA" id="ARBA00012759"/>
    </source>
</evidence>
<feature type="non-terminal residue" evidence="6">
    <location>
        <position position="1"/>
    </location>
</feature>
<feature type="region of interest" description="Disordered" evidence="4">
    <location>
        <begin position="104"/>
        <end position="123"/>
    </location>
</feature>
<accession>A0A093EXW0</accession>
<dbReference type="PANTHER" id="PTHR21646:SF16">
    <property type="entry name" value="U4_U6.U5 TRI-SNRNP-ASSOCIATED PROTEIN 2"/>
    <property type="match status" value="1"/>
</dbReference>
<dbReference type="InterPro" id="IPR038765">
    <property type="entry name" value="Papain-like_cys_pep_sf"/>
</dbReference>
<proteinExistence type="predicted"/>
<protein>
    <recommendedName>
        <fullName evidence="2">ubiquitinyl hydrolase 1</fullName>
        <ecNumber evidence="2">3.4.19.12</ecNumber>
    </recommendedName>
</protein>
<feature type="non-terminal residue" evidence="6">
    <location>
        <position position="235"/>
    </location>
</feature>
<dbReference type="GO" id="GO:0016579">
    <property type="term" value="P:protein deubiquitination"/>
    <property type="evidence" value="ECO:0007669"/>
    <property type="project" value="InterPro"/>
</dbReference>
<dbReference type="EC" id="3.4.19.12" evidence="2"/>
<comment type="catalytic activity">
    <reaction evidence="1">
        <text>Thiol-dependent hydrolysis of ester, thioester, amide, peptide and isopeptide bonds formed by the C-terminal Gly of ubiquitin (a 76-residue protein attached to proteins as an intracellular targeting signal).</text>
        <dbReference type="EC" id="3.4.19.12"/>
    </reaction>
</comment>
<dbReference type="InterPro" id="IPR050185">
    <property type="entry name" value="Ub_carboxyl-term_hydrolase"/>
</dbReference>
<evidence type="ECO:0000313" key="6">
    <source>
        <dbReference type="EMBL" id="KFV19326.1"/>
    </source>
</evidence>
<dbReference type="Pfam" id="PF00443">
    <property type="entry name" value="UCH"/>
    <property type="match status" value="1"/>
</dbReference>
<dbReference type="GO" id="GO:0004843">
    <property type="term" value="F:cysteine-type deubiquitinase activity"/>
    <property type="evidence" value="ECO:0007669"/>
    <property type="project" value="UniProtKB-EC"/>
</dbReference>
<dbReference type="PANTHER" id="PTHR21646">
    <property type="entry name" value="UBIQUITIN CARBOXYL-TERMINAL HYDROLASE"/>
    <property type="match status" value="1"/>
</dbReference>
<dbReference type="Proteomes" id="UP000053661">
    <property type="component" value="Unassembled WGS sequence"/>
</dbReference>
<evidence type="ECO:0000256" key="3">
    <source>
        <dbReference type="ARBA" id="ARBA00022801"/>
    </source>
</evidence>
<evidence type="ECO:0000259" key="5">
    <source>
        <dbReference type="PROSITE" id="PS50235"/>
    </source>
</evidence>
<evidence type="ECO:0000256" key="4">
    <source>
        <dbReference type="SAM" id="MobiDB-lite"/>
    </source>
</evidence>
<keyword evidence="3" id="KW-0378">Hydrolase</keyword>
<keyword evidence="7" id="KW-1185">Reference proteome</keyword>
<name>A0A093EXW0_TAUER</name>
<dbReference type="PROSITE" id="PS50235">
    <property type="entry name" value="USP_3"/>
    <property type="match status" value="1"/>
</dbReference>
<dbReference type="SUPFAM" id="SSF54001">
    <property type="entry name" value="Cysteine proteinases"/>
    <property type="match status" value="1"/>
</dbReference>
<dbReference type="EMBL" id="KL472248">
    <property type="protein sequence ID" value="KFV19326.1"/>
    <property type="molecule type" value="Genomic_DNA"/>
</dbReference>
<dbReference type="InterPro" id="IPR001394">
    <property type="entry name" value="Peptidase_C19_UCH"/>
</dbReference>
<evidence type="ECO:0000256" key="1">
    <source>
        <dbReference type="ARBA" id="ARBA00000707"/>
    </source>
</evidence>
<feature type="domain" description="USP" evidence="5">
    <location>
        <begin position="1"/>
        <end position="235"/>
    </location>
</feature>
<sequence>ALSNVPPLRNYFLEEENYKSIQRPPGDIMFLLVQRFGELMRKLWNPRNFKAHVSPHEMLQAVVLCSKKNFQITKQGDGVDFLSWFLNALHSALGGTKKKKKKLGFLPPWGGSPGPPTSELSVPQPAEEKAQLLQNSEYQEMMVESTFMYLTLDLPTAPLYKDEKEQLIIPQVPLFSILAKFNGATEKEYKTYKENFLKRFQLTKLPPYLIFCIKRFTKNNFFVEKNPTIVNFPIT</sequence>
<dbReference type="AlphaFoldDB" id="A0A093EXW0"/>
<reference evidence="6 7" key="1">
    <citation type="submission" date="2014-04" db="EMBL/GenBank/DDBJ databases">
        <title>Genome evolution of avian class.</title>
        <authorList>
            <person name="Zhang G."/>
            <person name="Li C."/>
        </authorList>
    </citation>
    <scope>NUCLEOTIDE SEQUENCE [LARGE SCALE GENOMIC DNA]</scope>
    <source>
        <strain evidence="6">BGI_N340</strain>
    </source>
</reference>
<dbReference type="Gene3D" id="3.90.70.10">
    <property type="entry name" value="Cysteine proteinases"/>
    <property type="match status" value="1"/>
</dbReference>
<evidence type="ECO:0000313" key="7">
    <source>
        <dbReference type="Proteomes" id="UP000053661"/>
    </source>
</evidence>
<organism evidence="6 7">
    <name type="scientific">Tauraco erythrolophus</name>
    <name type="common">Red-crested turaco</name>
    <dbReference type="NCBI Taxonomy" id="121530"/>
    <lineage>
        <taxon>Eukaryota</taxon>
        <taxon>Metazoa</taxon>
        <taxon>Chordata</taxon>
        <taxon>Craniata</taxon>
        <taxon>Vertebrata</taxon>
        <taxon>Euteleostomi</taxon>
        <taxon>Archelosauria</taxon>
        <taxon>Archosauria</taxon>
        <taxon>Dinosauria</taxon>
        <taxon>Saurischia</taxon>
        <taxon>Theropoda</taxon>
        <taxon>Coelurosauria</taxon>
        <taxon>Aves</taxon>
        <taxon>Neognathae</taxon>
        <taxon>Neoaves</taxon>
        <taxon>Otidimorphae</taxon>
        <taxon>Musophagiformes</taxon>
        <taxon>Musophagidae</taxon>
        <taxon>Tauraco</taxon>
    </lineage>
</organism>
<dbReference type="InterPro" id="IPR028889">
    <property type="entry name" value="USP"/>
</dbReference>
<gene>
    <name evidence="6" type="ORF">N340_08675</name>
</gene>